<dbReference type="EMBL" id="CAKLBY020000190">
    <property type="protein sequence ID" value="CAK7932557.1"/>
    <property type="molecule type" value="Genomic_DNA"/>
</dbReference>
<feature type="signal peptide" evidence="1">
    <location>
        <begin position="1"/>
        <end position="21"/>
    </location>
</feature>
<dbReference type="AlphaFoldDB" id="A0AAV1UFU3"/>
<protein>
    <submittedName>
        <fullName evidence="2">Uncharacterized protein</fullName>
    </submittedName>
</protein>
<gene>
    <name evidence="2" type="ORF">PM001_LOCUS17707</name>
</gene>
<evidence type="ECO:0000256" key="1">
    <source>
        <dbReference type="SAM" id="SignalP"/>
    </source>
</evidence>
<keyword evidence="1" id="KW-0732">Signal</keyword>
<reference evidence="2" key="1">
    <citation type="submission" date="2024-01" db="EMBL/GenBank/DDBJ databases">
        <authorList>
            <person name="Webb A."/>
        </authorList>
    </citation>
    <scope>NUCLEOTIDE SEQUENCE</scope>
    <source>
        <strain evidence="2">Pm1</strain>
    </source>
</reference>
<comment type="caution">
    <text evidence="2">The sequence shown here is derived from an EMBL/GenBank/DDBJ whole genome shotgun (WGS) entry which is preliminary data.</text>
</comment>
<organism evidence="2 3">
    <name type="scientific">Peronospora matthiolae</name>
    <dbReference type="NCBI Taxonomy" id="2874970"/>
    <lineage>
        <taxon>Eukaryota</taxon>
        <taxon>Sar</taxon>
        <taxon>Stramenopiles</taxon>
        <taxon>Oomycota</taxon>
        <taxon>Peronosporomycetes</taxon>
        <taxon>Peronosporales</taxon>
        <taxon>Peronosporaceae</taxon>
        <taxon>Peronospora</taxon>
    </lineage>
</organism>
<evidence type="ECO:0000313" key="2">
    <source>
        <dbReference type="EMBL" id="CAK7932557.1"/>
    </source>
</evidence>
<accession>A0AAV1UFU3</accession>
<proteinExistence type="predicted"/>
<name>A0AAV1UFU3_9STRA</name>
<dbReference type="Proteomes" id="UP001162060">
    <property type="component" value="Unassembled WGS sequence"/>
</dbReference>
<evidence type="ECO:0000313" key="3">
    <source>
        <dbReference type="Proteomes" id="UP001162060"/>
    </source>
</evidence>
<feature type="chain" id="PRO_5043404719" evidence="1">
    <location>
        <begin position="22"/>
        <end position="308"/>
    </location>
</feature>
<sequence length="308" mass="34455">MHSLFLLVLTCSSFFWGNANSLIDRNRAEDANLNPMSTSHANVTSNSSGLLPSHSLAVDVTTSVATRPSKLGAPAVEWFNRAMQDQEERSPNGGIFGVVIDLYLKIFGGRGLSPAIVAEHLAIDESITSSTIKRWLELTSQDQAPGDEVKLEEAYGVITKRAGHYHVMVALSQLLKTETVTVDAIKNQIAWMFERLVPDLTHILRAIPKVWRRGGLKPDEVAEKLGLKQTGSIKLRKCAVQWLDYIHLLREEKFRRHLAISVEDAWQILFGEMETGKIKEFLAFAKKEVPNLEELIAELEAETRKQKA</sequence>